<organism evidence="1 2">
    <name type="scientific">Aspergillus brunneoviolaceus CBS 621.78</name>
    <dbReference type="NCBI Taxonomy" id="1450534"/>
    <lineage>
        <taxon>Eukaryota</taxon>
        <taxon>Fungi</taxon>
        <taxon>Dikarya</taxon>
        <taxon>Ascomycota</taxon>
        <taxon>Pezizomycotina</taxon>
        <taxon>Eurotiomycetes</taxon>
        <taxon>Eurotiomycetidae</taxon>
        <taxon>Eurotiales</taxon>
        <taxon>Aspergillaceae</taxon>
        <taxon>Aspergillus</taxon>
        <taxon>Aspergillus subgen. Circumdati</taxon>
    </lineage>
</organism>
<evidence type="ECO:0000313" key="2">
    <source>
        <dbReference type="Proteomes" id="UP000249057"/>
    </source>
</evidence>
<proteinExistence type="predicted"/>
<accession>A0ACD1GIH6</accession>
<dbReference type="EMBL" id="KZ825321">
    <property type="protein sequence ID" value="RAH48904.1"/>
    <property type="molecule type" value="Genomic_DNA"/>
</dbReference>
<dbReference type="Proteomes" id="UP000249057">
    <property type="component" value="Unassembled WGS sequence"/>
</dbReference>
<evidence type="ECO:0000313" key="1">
    <source>
        <dbReference type="EMBL" id="RAH48904.1"/>
    </source>
</evidence>
<sequence>MTFLIRNRTVIAACSQGQRWDCSGARRQTDRAIWAGGEAVGCSRMGSEDFVKGLGKSDDTCRIEWRFPTVSGESGEMVSTGVRLLGSRLGVEFAVLGSVAWLAWTFN</sequence>
<gene>
    <name evidence="1" type="ORF">BO95DRAFT_39067</name>
</gene>
<protein>
    <submittedName>
        <fullName evidence="1">Uncharacterized protein</fullName>
    </submittedName>
</protein>
<reference evidence="1" key="1">
    <citation type="submission" date="2018-02" db="EMBL/GenBank/DDBJ databases">
        <title>The genomes of Aspergillus section Nigri reveals drivers in fungal speciation.</title>
        <authorList>
            <consortium name="DOE Joint Genome Institute"/>
            <person name="Vesth T.C."/>
            <person name="Nybo J."/>
            <person name="Theobald S."/>
            <person name="Brandl J."/>
            <person name="Frisvad J.C."/>
            <person name="Nielsen K.F."/>
            <person name="Lyhne E.K."/>
            <person name="Kogle M.E."/>
            <person name="Kuo A."/>
            <person name="Riley R."/>
            <person name="Clum A."/>
            <person name="Nolan M."/>
            <person name="Lipzen A."/>
            <person name="Salamov A."/>
            <person name="Henrissat B."/>
            <person name="Wiebenga A."/>
            <person name="De vries R.P."/>
            <person name="Grigoriev I.V."/>
            <person name="Mortensen U.H."/>
            <person name="Andersen M.R."/>
            <person name="Baker S.E."/>
        </authorList>
    </citation>
    <scope>NUCLEOTIDE SEQUENCE</scope>
    <source>
        <strain evidence="1">CBS 621.78</strain>
    </source>
</reference>
<name>A0ACD1GIH6_9EURO</name>
<keyword evidence="2" id="KW-1185">Reference proteome</keyword>